<proteinExistence type="predicted"/>
<evidence type="ECO:0000313" key="2">
    <source>
        <dbReference type="EMBL" id="CAK9316098.1"/>
    </source>
</evidence>
<dbReference type="EMBL" id="OZ021736">
    <property type="protein sequence ID" value="CAK9316098.1"/>
    <property type="molecule type" value="Genomic_DNA"/>
</dbReference>
<organism evidence="2 3">
    <name type="scientific">Citrullus colocynthis</name>
    <name type="common">colocynth</name>
    <dbReference type="NCBI Taxonomy" id="252529"/>
    <lineage>
        <taxon>Eukaryota</taxon>
        <taxon>Viridiplantae</taxon>
        <taxon>Streptophyta</taxon>
        <taxon>Embryophyta</taxon>
        <taxon>Tracheophyta</taxon>
        <taxon>Spermatophyta</taxon>
        <taxon>Magnoliopsida</taxon>
        <taxon>eudicotyledons</taxon>
        <taxon>Gunneridae</taxon>
        <taxon>Pentapetalae</taxon>
        <taxon>rosids</taxon>
        <taxon>fabids</taxon>
        <taxon>Cucurbitales</taxon>
        <taxon>Cucurbitaceae</taxon>
        <taxon>Benincaseae</taxon>
        <taxon>Citrullus</taxon>
    </lineage>
</organism>
<sequence length="147" mass="16011">MAKVTQLSGVNAYLMMMIMQVKLPIISLRRNHKLKSLDLSSQNVMIVLKNKNLVEERRISTTIEVSSKGWSSLGNTKLVPSSSLTFGEKSEEYGTDTPSGFGGENEKGSPRSKILEALTNLLSFECNVGSAPALLSSRNHGYMNSSA</sequence>
<keyword evidence="3" id="KW-1185">Reference proteome</keyword>
<name>A0ABP0Y6K6_9ROSI</name>
<dbReference type="Proteomes" id="UP001642487">
    <property type="component" value="Chromosome 2"/>
</dbReference>
<accession>A0ABP0Y6K6</accession>
<feature type="region of interest" description="Disordered" evidence="1">
    <location>
        <begin position="87"/>
        <end position="109"/>
    </location>
</feature>
<evidence type="ECO:0000313" key="3">
    <source>
        <dbReference type="Proteomes" id="UP001642487"/>
    </source>
</evidence>
<gene>
    <name evidence="2" type="ORF">CITCOLO1_LOCUS7944</name>
</gene>
<reference evidence="2 3" key="1">
    <citation type="submission" date="2024-03" db="EMBL/GenBank/DDBJ databases">
        <authorList>
            <person name="Gkanogiannis A."/>
            <person name="Becerra Lopez-Lavalle L."/>
        </authorList>
    </citation>
    <scope>NUCLEOTIDE SEQUENCE [LARGE SCALE GENOMIC DNA]</scope>
</reference>
<protein>
    <submittedName>
        <fullName evidence="2">Uncharacterized protein</fullName>
    </submittedName>
</protein>
<evidence type="ECO:0000256" key="1">
    <source>
        <dbReference type="SAM" id="MobiDB-lite"/>
    </source>
</evidence>